<evidence type="ECO:0000256" key="2">
    <source>
        <dbReference type="ARBA" id="ARBA00022692"/>
    </source>
</evidence>
<keyword evidence="8" id="KW-1185">Reference proteome</keyword>
<dbReference type="AlphaFoldDB" id="B7PBP4"/>
<evidence type="ECO:0000313" key="8">
    <source>
        <dbReference type="Proteomes" id="UP000001555"/>
    </source>
</evidence>
<dbReference type="PaxDb" id="6945-B7PBP4"/>
<evidence type="ECO:0000256" key="3">
    <source>
        <dbReference type="ARBA" id="ARBA00022989"/>
    </source>
</evidence>
<dbReference type="EMBL" id="ABJB010498566">
    <property type="status" value="NOT_ANNOTATED_CDS"/>
    <property type="molecule type" value="Genomic_DNA"/>
</dbReference>
<reference evidence="6 8" key="1">
    <citation type="submission" date="2008-03" db="EMBL/GenBank/DDBJ databases">
        <title>Annotation of Ixodes scapularis.</title>
        <authorList>
            <consortium name="Ixodes scapularis Genome Project Consortium"/>
            <person name="Caler E."/>
            <person name="Hannick L.I."/>
            <person name="Bidwell S."/>
            <person name="Joardar V."/>
            <person name="Thiagarajan M."/>
            <person name="Amedeo P."/>
            <person name="Galinsky K.J."/>
            <person name="Schobel S."/>
            <person name="Inman J."/>
            <person name="Hostetler J."/>
            <person name="Miller J."/>
            <person name="Hammond M."/>
            <person name="Megy K."/>
            <person name="Lawson D."/>
            <person name="Kodira C."/>
            <person name="Sutton G."/>
            <person name="Meyer J."/>
            <person name="Hill C.A."/>
            <person name="Birren B."/>
            <person name="Nene V."/>
            <person name="Collins F."/>
            <person name="Alarcon-Chaidez F."/>
            <person name="Wikel S."/>
            <person name="Strausberg R."/>
        </authorList>
    </citation>
    <scope>NUCLEOTIDE SEQUENCE [LARGE SCALE GENOMIC DNA]</scope>
    <source>
        <strain evidence="8">Wikel</strain>
        <strain evidence="6">Wikel colony</strain>
    </source>
</reference>
<dbReference type="EMBL" id="ABJB011062350">
    <property type="status" value="NOT_ANNOTATED_CDS"/>
    <property type="molecule type" value="Genomic_DNA"/>
</dbReference>
<dbReference type="InterPro" id="IPR002293">
    <property type="entry name" value="AA/rel_permease1"/>
</dbReference>
<feature type="non-terminal residue" evidence="6">
    <location>
        <position position="1"/>
    </location>
</feature>
<feature type="transmembrane region" description="Helical" evidence="5">
    <location>
        <begin position="76"/>
        <end position="96"/>
    </location>
</feature>
<evidence type="ECO:0000313" key="6">
    <source>
        <dbReference type="EMBL" id="EEC04016.1"/>
    </source>
</evidence>
<keyword evidence="3 5" id="KW-1133">Transmembrane helix</keyword>
<dbReference type="EnsemblMetazoa" id="ISCW024114-RA">
    <property type="protein sequence ID" value="ISCW024114-PA"/>
    <property type="gene ID" value="ISCW024114"/>
</dbReference>
<keyword evidence="4 5" id="KW-0472">Membrane</keyword>
<feature type="transmembrane region" description="Helical" evidence="5">
    <location>
        <begin position="40"/>
        <end position="64"/>
    </location>
</feature>
<name>B7PBP4_IXOSC</name>
<evidence type="ECO:0000313" key="7">
    <source>
        <dbReference type="EnsemblMetazoa" id="ISCW024114-PA"/>
    </source>
</evidence>
<feature type="non-terminal residue" evidence="6">
    <location>
        <position position="397"/>
    </location>
</feature>
<dbReference type="STRING" id="6945.B7PBP4"/>
<dbReference type="PANTHER" id="PTHR11785:SF516">
    <property type="entry name" value="AMINO ACID PERMEASE_ SLC12A DOMAIN-CONTAINING PROTEIN"/>
    <property type="match status" value="1"/>
</dbReference>
<dbReference type="VEuPathDB" id="VectorBase:ISCW024114"/>
<keyword evidence="2 5" id="KW-0812">Transmembrane</keyword>
<feature type="transmembrane region" description="Helical" evidence="5">
    <location>
        <begin position="307"/>
        <end position="326"/>
    </location>
</feature>
<evidence type="ECO:0000256" key="5">
    <source>
        <dbReference type="SAM" id="Phobius"/>
    </source>
</evidence>
<dbReference type="Proteomes" id="UP000001555">
    <property type="component" value="Unassembled WGS sequence"/>
</dbReference>
<dbReference type="InterPro" id="IPR050598">
    <property type="entry name" value="AminoAcid_Transporter"/>
</dbReference>
<dbReference type="GO" id="GO:0003333">
    <property type="term" value="P:amino acid transmembrane transport"/>
    <property type="evidence" value="ECO:0000318"/>
    <property type="project" value="GO_Central"/>
</dbReference>
<sequence>AGLCHMELATLLPASGGGYAYVVAGSKSFGRFGDVIPFMYAWNFLILGDPLIMALQAQIFSSYILSILYPGCLPPYAAKLLLALAFTCLATAVNCFSMKISSRFQGFLSIITPAILISFIIAGFVTVSEVNHLYDAPLFNSETTAGKLAVAYFATHIPTGGWLAYNFAGEIANPSRNIPLAMFGGLLIATLFVFLYNLFLFTVLDSAAMASTEVVAVTFVAATWGSKAATLMPLLIAVGLFGTSCAVFFANSRVILAAARQRHFPAIFSTVNVDSGVPLTSLLLRGLLSMLYTFLGSVTFIVEALPLIYSLNNGLILVSFFVLRVSMKDAPRPYRAPTVLAAIRVLAFLIPLGARLVQPVDFLPFAFLAGGSIAGCAYYVVFVRLRLALPGAPTFTC</sequence>
<evidence type="ECO:0000256" key="4">
    <source>
        <dbReference type="ARBA" id="ARBA00023136"/>
    </source>
</evidence>
<organism>
    <name type="scientific">Ixodes scapularis</name>
    <name type="common">Black-legged tick</name>
    <name type="synonym">Deer tick</name>
    <dbReference type="NCBI Taxonomy" id="6945"/>
    <lineage>
        <taxon>Eukaryota</taxon>
        <taxon>Metazoa</taxon>
        <taxon>Ecdysozoa</taxon>
        <taxon>Arthropoda</taxon>
        <taxon>Chelicerata</taxon>
        <taxon>Arachnida</taxon>
        <taxon>Acari</taxon>
        <taxon>Parasitiformes</taxon>
        <taxon>Ixodida</taxon>
        <taxon>Ixodoidea</taxon>
        <taxon>Ixodidae</taxon>
        <taxon>Ixodinae</taxon>
        <taxon>Ixodes</taxon>
    </lineage>
</organism>
<dbReference type="GO" id="GO:0015179">
    <property type="term" value="F:L-amino acid transmembrane transporter activity"/>
    <property type="evidence" value="ECO:0000318"/>
    <property type="project" value="GO_Central"/>
</dbReference>
<comment type="subcellular location">
    <subcellularLocation>
        <location evidence="1">Membrane</location>
        <topology evidence="1">Multi-pass membrane protein</topology>
    </subcellularLocation>
</comment>
<dbReference type="EMBL" id="DS678018">
    <property type="protein sequence ID" value="EEC04016.1"/>
    <property type="molecule type" value="Genomic_DNA"/>
</dbReference>
<feature type="transmembrane region" description="Helical" evidence="5">
    <location>
        <begin position="234"/>
        <end position="256"/>
    </location>
</feature>
<feature type="transmembrane region" description="Helical" evidence="5">
    <location>
        <begin position="362"/>
        <end position="381"/>
    </location>
</feature>
<dbReference type="PANTHER" id="PTHR11785">
    <property type="entry name" value="AMINO ACID TRANSPORTER"/>
    <property type="match status" value="1"/>
</dbReference>
<gene>
    <name evidence="6" type="ORF">IscW_ISCW024114</name>
</gene>
<dbReference type="HOGENOM" id="CLU_007946_3_2_1"/>
<reference evidence="7" key="2">
    <citation type="submission" date="2020-05" db="UniProtKB">
        <authorList>
            <consortium name="EnsemblMetazoa"/>
        </authorList>
    </citation>
    <scope>IDENTIFICATION</scope>
    <source>
        <strain evidence="7">wikel</strain>
    </source>
</reference>
<feature type="transmembrane region" description="Helical" evidence="5">
    <location>
        <begin position="180"/>
        <end position="204"/>
    </location>
</feature>
<proteinExistence type="predicted"/>
<feature type="transmembrane region" description="Helical" evidence="5">
    <location>
        <begin position="338"/>
        <end position="356"/>
    </location>
</feature>
<dbReference type="PIRSF" id="PIRSF006060">
    <property type="entry name" value="AA_transporter"/>
    <property type="match status" value="1"/>
</dbReference>
<dbReference type="VEuPathDB" id="VectorBase:ISCP_010502"/>
<dbReference type="VEuPathDB" id="VectorBase:ISCI006005"/>
<protein>
    <submittedName>
        <fullName evidence="6 7">Y+LAT1B, putative</fullName>
    </submittedName>
</protein>
<evidence type="ECO:0000256" key="1">
    <source>
        <dbReference type="ARBA" id="ARBA00004141"/>
    </source>
</evidence>
<feature type="transmembrane region" description="Helical" evidence="5">
    <location>
        <begin position="148"/>
        <end position="168"/>
    </location>
</feature>
<dbReference type="Gene3D" id="1.20.1740.10">
    <property type="entry name" value="Amino acid/polyamine transporter I"/>
    <property type="match status" value="1"/>
</dbReference>
<dbReference type="GO" id="GO:0016020">
    <property type="term" value="C:membrane"/>
    <property type="evidence" value="ECO:0007669"/>
    <property type="project" value="UniProtKB-SubCell"/>
</dbReference>
<dbReference type="Pfam" id="PF13520">
    <property type="entry name" value="AA_permease_2"/>
    <property type="match status" value="1"/>
</dbReference>
<dbReference type="OrthoDB" id="6494821at2759"/>
<accession>B7PBP4</accession>
<feature type="transmembrane region" description="Helical" evidence="5">
    <location>
        <begin position="108"/>
        <end position="128"/>
    </location>
</feature>